<dbReference type="RefSeq" id="YP_010719819.1">
    <property type="nucleotide sequence ID" value="NC_072502.1"/>
</dbReference>
<organism evidence="1 2">
    <name type="scientific">Pseudomonas phage MiCath</name>
    <dbReference type="NCBI Taxonomy" id="3003729"/>
    <lineage>
        <taxon>Viruses</taxon>
        <taxon>Duplodnaviria</taxon>
        <taxon>Heunggongvirae</taxon>
        <taxon>Uroviricota</taxon>
        <taxon>Caudoviricetes</taxon>
        <taxon>Queuovirinae</taxon>
        <taxon>Micathvirus</taxon>
        <taxon>Micathvirus micath</taxon>
    </lineage>
</organism>
<evidence type="ECO:0000313" key="2">
    <source>
        <dbReference type="Proteomes" id="UP001211688"/>
    </source>
</evidence>
<dbReference type="EMBL" id="OP882271">
    <property type="protein sequence ID" value="WAX22442.1"/>
    <property type="molecule type" value="Genomic_DNA"/>
</dbReference>
<keyword evidence="2" id="KW-1185">Reference proteome</keyword>
<name>A0AAE9VLM5_9CAUD</name>
<dbReference type="GeneID" id="79412959"/>
<reference evidence="1" key="1">
    <citation type="submission" date="2022-11" db="EMBL/GenBank/DDBJ databases">
        <authorList>
            <person name="Jaryenneh J.D."/>
            <person name="Schoeniger J.S."/>
            <person name="Mageeney C.M."/>
        </authorList>
    </citation>
    <scope>NUCLEOTIDE SEQUENCE</scope>
</reference>
<accession>A0AAE9VLM5</accession>
<evidence type="ECO:0000313" key="1">
    <source>
        <dbReference type="EMBL" id="WAX22442.1"/>
    </source>
</evidence>
<proteinExistence type="predicted"/>
<protein>
    <submittedName>
        <fullName evidence="1">Uncharacterized protein</fullName>
    </submittedName>
</protein>
<dbReference type="Proteomes" id="UP001211688">
    <property type="component" value="Segment"/>
</dbReference>
<sequence>MRDFLITHQTQPTPISCMTTCLAMLVHTHAAPFVEEWHKCYYMKGPDNPHSMELRQILDKLELDYQTYESIDETGMGAEGVYLLAVPSLNIRGGTHAILAEFVYYDKPDEDGNTCEWSLFDPARGRDGRWAYTNGQGDDEQLLFPLESYDLLAYFTRDSILHARRQYHKALQA</sequence>
<dbReference type="KEGG" id="vg:79412959"/>